<reference evidence="3 4" key="1">
    <citation type="submission" date="2018-08" db="EMBL/GenBank/DDBJ databases">
        <title>Recombination of ecologically and evolutionarily significant loci maintains genetic cohesion in the Pseudomonas syringae species complex.</title>
        <authorList>
            <person name="Dillon M."/>
            <person name="Thakur S."/>
            <person name="Almeida R.N.D."/>
            <person name="Weir B.S."/>
            <person name="Guttman D.S."/>
        </authorList>
    </citation>
    <scope>NUCLEOTIDE SEQUENCE [LARGE SCALE GENOMIC DNA]</scope>
    <source>
        <strain evidence="3 4">ICMP 4996</strain>
    </source>
</reference>
<dbReference type="Proteomes" id="UP000268004">
    <property type="component" value="Unassembled WGS sequence"/>
</dbReference>
<dbReference type="AlphaFoldDB" id="A0A3M4YJH9"/>
<evidence type="ECO:0000256" key="1">
    <source>
        <dbReference type="SAM" id="MobiDB-lite"/>
    </source>
</evidence>
<protein>
    <submittedName>
        <fullName evidence="3">Putative phage protein</fullName>
    </submittedName>
</protein>
<evidence type="ECO:0000313" key="4">
    <source>
        <dbReference type="Proteomes" id="UP000268004"/>
    </source>
</evidence>
<evidence type="ECO:0000313" key="3">
    <source>
        <dbReference type="EMBL" id="RMR88815.1"/>
    </source>
</evidence>
<proteinExistence type="predicted"/>
<evidence type="ECO:0000259" key="2">
    <source>
        <dbReference type="Pfam" id="PF13264"/>
    </source>
</evidence>
<dbReference type="Pfam" id="PF13264">
    <property type="entry name" value="DUF4055"/>
    <property type="match status" value="1"/>
</dbReference>
<dbReference type="RefSeq" id="WP_122335607.1">
    <property type="nucleotide sequence ID" value="NZ_RBSD01000072.1"/>
</dbReference>
<comment type="caution">
    <text evidence="3">The sequence shown here is derived from an EMBL/GenBank/DDBJ whole genome shotgun (WGS) entry which is preliminary data.</text>
</comment>
<name>A0A3M4YJH9_9PSED</name>
<gene>
    <name evidence="3" type="ORF">ALP78_02978</name>
</gene>
<feature type="domain" description="DUF4055" evidence="2">
    <location>
        <begin position="245"/>
        <end position="383"/>
    </location>
</feature>
<accession>A0A3M4YJH9</accession>
<feature type="region of interest" description="Disordered" evidence="1">
    <location>
        <begin position="444"/>
        <end position="473"/>
    </location>
</feature>
<sequence>MSNDVSFKRPDYIEVLDRWASVRDVCAGQHRVVCRLPELNSHDTSPENKGRNKAYRERAVFKNATGHTRNGLLGLAFHKEPTLKVPKQLEYLQDNANGSGVSVYQQSQGTLEKILETGRHGLYVDYHQDAGVSGHAVVLSYCAEDIINWRTGMVDGHNVLTLVVLRECPEVVEGFGYKTVEQYRELALDDDGFVCRVWRRSGPRGGGPLEVVEEHLPAGIKGRIKEIPFTFIGAQNNDSSIDESPLYDIAMINLGHYRNSADYEDSVFWCGQAQPWIGGLDEQWRDHMEKNGIYVGSRAPMLLPAGGSFQYSQPLPNTLVREAMNDKNQMMIELGARMVVASLSAKTATESRGDQSASTSVLAGCVANVSEAYTRALMWCCDYLGIANDKVSYQINQEFVELTADPQMITALVGLWQNGGFAKADLRVYLRKLGLIAPERTDKQIDGELQEQADNLGLDDDEDLNDGGQPSGT</sequence>
<dbReference type="InterPro" id="IPR025129">
    <property type="entry name" value="DUF4055"/>
</dbReference>
<dbReference type="EMBL" id="RBSD01000072">
    <property type="protein sequence ID" value="RMR88815.1"/>
    <property type="molecule type" value="Genomic_DNA"/>
</dbReference>
<organism evidence="3 4">
    <name type="scientific">Pseudomonas coronafaciens pv. striafaciens</name>
    <dbReference type="NCBI Taxonomy" id="235276"/>
    <lineage>
        <taxon>Bacteria</taxon>
        <taxon>Pseudomonadati</taxon>
        <taxon>Pseudomonadota</taxon>
        <taxon>Gammaproteobacteria</taxon>
        <taxon>Pseudomonadales</taxon>
        <taxon>Pseudomonadaceae</taxon>
        <taxon>Pseudomonas</taxon>
        <taxon>Pseudomonas coronafaciens</taxon>
    </lineage>
</organism>